<proteinExistence type="predicted"/>
<evidence type="ECO:0000313" key="2">
    <source>
        <dbReference type="Proteomes" id="UP000237347"/>
    </source>
</evidence>
<organism evidence="1 2">
    <name type="scientific">Quercus suber</name>
    <name type="common">Cork oak</name>
    <dbReference type="NCBI Taxonomy" id="58331"/>
    <lineage>
        <taxon>Eukaryota</taxon>
        <taxon>Viridiplantae</taxon>
        <taxon>Streptophyta</taxon>
        <taxon>Embryophyta</taxon>
        <taxon>Tracheophyta</taxon>
        <taxon>Spermatophyta</taxon>
        <taxon>Magnoliopsida</taxon>
        <taxon>eudicotyledons</taxon>
        <taxon>Gunneridae</taxon>
        <taxon>Pentapetalae</taxon>
        <taxon>rosids</taxon>
        <taxon>fabids</taxon>
        <taxon>Fagales</taxon>
        <taxon>Fagaceae</taxon>
        <taxon>Quercus</taxon>
    </lineage>
</organism>
<dbReference type="AlphaFoldDB" id="A0AAW0LI74"/>
<gene>
    <name evidence="1" type="ORF">CFP56_000534</name>
</gene>
<sequence length="65" mass="7259">MEEDKAPTATATPLTLFTLGLYYICRFIYSSNLITLPELAFFRFRTCIKATGTVGIAGLMHLKLL</sequence>
<dbReference type="EMBL" id="PKMF04000098">
    <property type="protein sequence ID" value="KAK7850613.1"/>
    <property type="molecule type" value="Genomic_DNA"/>
</dbReference>
<dbReference type="Proteomes" id="UP000237347">
    <property type="component" value="Unassembled WGS sequence"/>
</dbReference>
<keyword evidence="2" id="KW-1185">Reference proteome</keyword>
<accession>A0AAW0LI74</accession>
<reference evidence="1 2" key="1">
    <citation type="journal article" date="2018" name="Sci. Data">
        <title>The draft genome sequence of cork oak.</title>
        <authorList>
            <person name="Ramos A.M."/>
            <person name="Usie A."/>
            <person name="Barbosa P."/>
            <person name="Barros P.M."/>
            <person name="Capote T."/>
            <person name="Chaves I."/>
            <person name="Simoes F."/>
            <person name="Abreu I."/>
            <person name="Carrasquinho I."/>
            <person name="Faro C."/>
            <person name="Guimaraes J.B."/>
            <person name="Mendonca D."/>
            <person name="Nobrega F."/>
            <person name="Rodrigues L."/>
            <person name="Saibo N.J.M."/>
            <person name="Varela M.C."/>
            <person name="Egas C."/>
            <person name="Matos J."/>
            <person name="Miguel C.M."/>
            <person name="Oliveira M.M."/>
            <person name="Ricardo C.P."/>
            <person name="Goncalves S."/>
        </authorList>
    </citation>
    <scope>NUCLEOTIDE SEQUENCE [LARGE SCALE GENOMIC DNA]</scope>
    <source>
        <strain evidence="2">cv. HL8</strain>
    </source>
</reference>
<name>A0AAW0LI74_QUESU</name>
<evidence type="ECO:0000313" key="1">
    <source>
        <dbReference type="EMBL" id="KAK7850613.1"/>
    </source>
</evidence>
<comment type="caution">
    <text evidence="1">The sequence shown here is derived from an EMBL/GenBank/DDBJ whole genome shotgun (WGS) entry which is preliminary data.</text>
</comment>
<protein>
    <submittedName>
        <fullName evidence="1">Uncharacterized protein</fullName>
    </submittedName>
</protein>